<feature type="compositionally biased region" description="Low complexity" evidence="1">
    <location>
        <begin position="290"/>
        <end position="303"/>
    </location>
</feature>
<protein>
    <recommendedName>
        <fullName evidence="4">Elongin-A</fullName>
    </recommendedName>
</protein>
<dbReference type="Gene3D" id="6.10.250.3180">
    <property type="match status" value="1"/>
</dbReference>
<feature type="compositionally biased region" description="Low complexity" evidence="1">
    <location>
        <begin position="364"/>
        <end position="377"/>
    </location>
</feature>
<dbReference type="EMBL" id="JBANMG010000010">
    <property type="protein sequence ID" value="KAK6948253.1"/>
    <property type="molecule type" value="Genomic_DNA"/>
</dbReference>
<evidence type="ECO:0000313" key="2">
    <source>
        <dbReference type="EMBL" id="KAK6948253.1"/>
    </source>
</evidence>
<evidence type="ECO:0008006" key="4">
    <source>
        <dbReference type="Google" id="ProtNLM"/>
    </source>
</evidence>
<gene>
    <name evidence="2" type="ORF">Daesc_010017</name>
</gene>
<feature type="compositionally biased region" description="Acidic residues" evidence="1">
    <location>
        <begin position="279"/>
        <end position="289"/>
    </location>
</feature>
<dbReference type="Proteomes" id="UP001369815">
    <property type="component" value="Unassembled WGS sequence"/>
</dbReference>
<feature type="compositionally biased region" description="Polar residues" evidence="1">
    <location>
        <begin position="306"/>
        <end position="325"/>
    </location>
</feature>
<dbReference type="PANTHER" id="PTHR15141">
    <property type="entry name" value="TRANSCRIPTION ELONGATION FACTOR B POLYPEPTIDE 3"/>
    <property type="match status" value="1"/>
</dbReference>
<evidence type="ECO:0000313" key="3">
    <source>
        <dbReference type="Proteomes" id="UP001369815"/>
    </source>
</evidence>
<proteinExistence type="predicted"/>
<dbReference type="Pfam" id="PF06881">
    <property type="entry name" value="Elongin_A"/>
    <property type="match status" value="1"/>
</dbReference>
<dbReference type="GO" id="GO:0070449">
    <property type="term" value="C:elongin complex"/>
    <property type="evidence" value="ECO:0007669"/>
    <property type="project" value="InterPro"/>
</dbReference>
<dbReference type="InterPro" id="IPR051870">
    <property type="entry name" value="Elongin-A_domain"/>
</dbReference>
<dbReference type="GO" id="GO:0006368">
    <property type="term" value="P:transcription elongation by RNA polymerase II"/>
    <property type="evidence" value="ECO:0007669"/>
    <property type="project" value="InterPro"/>
</dbReference>
<feature type="compositionally biased region" description="Basic and acidic residues" evidence="1">
    <location>
        <begin position="222"/>
        <end position="237"/>
    </location>
</feature>
<sequence length="425" mass="47212">MAPNLDILDVGTMSYKVLRPILMRIDNAAQLREVEERSPHIQGDDAECWQRLINRHFPNQVKKHNFQPRNPTLWYKVYEKYKKIDVEEKRIALEKLTSSLKTIKKEKQEKTSSIINYDAKILGPAPGRRKGVGGREVNGPGGLRWGGGSRTKTTSAQSIMQKARREAAEISRRNKLMTPTGQLPVRQGQISQAPLGMREEHRIKSLPAIPAPRRIQAPQSRTGERWEREQKEREARLLKMKNGTTTEKVTIISDDEFDEDDQFNNDDDEAQEGGGLNVDELEDLFDDDTPSTSSAPKTTKVPPQNKPSTTQPASSPNLTRTSGLSSLAKMKQGLSWKNKPTRIETSTQKPVSKPTASSPPPSKPTAASPSPQTSMPSKAPSSYPTAGAGSSSADSKPKPKPVLAKKRKEPPSIFMKPNPKARRMS</sequence>
<name>A0AAX6M727_9PEZI</name>
<feature type="compositionally biased region" description="Gly residues" evidence="1">
    <location>
        <begin position="134"/>
        <end position="149"/>
    </location>
</feature>
<dbReference type="PANTHER" id="PTHR15141:SF76">
    <property type="entry name" value="TRANSCRIPTION ELONGATION FACTOR B POLYPEPTIDE 3"/>
    <property type="match status" value="1"/>
</dbReference>
<feature type="region of interest" description="Disordered" evidence="1">
    <location>
        <begin position="212"/>
        <end position="425"/>
    </location>
</feature>
<dbReference type="AlphaFoldDB" id="A0AAX6M727"/>
<keyword evidence="3" id="KW-1185">Reference proteome</keyword>
<dbReference type="InterPro" id="IPR010684">
    <property type="entry name" value="RNA_pol_II_trans_fac_SIII_A"/>
</dbReference>
<feature type="region of interest" description="Disordered" evidence="1">
    <location>
        <begin position="126"/>
        <end position="154"/>
    </location>
</feature>
<feature type="compositionally biased region" description="Acidic residues" evidence="1">
    <location>
        <begin position="253"/>
        <end position="271"/>
    </location>
</feature>
<organism evidence="2 3">
    <name type="scientific">Daldinia eschscholtzii</name>
    <dbReference type="NCBI Taxonomy" id="292717"/>
    <lineage>
        <taxon>Eukaryota</taxon>
        <taxon>Fungi</taxon>
        <taxon>Dikarya</taxon>
        <taxon>Ascomycota</taxon>
        <taxon>Pezizomycotina</taxon>
        <taxon>Sordariomycetes</taxon>
        <taxon>Xylariomycetidae</taxon>
        <taxon>Xylariales</taxon>
        <taxon>Hypoxylaceae</taxon>
        <taxon>Daldinia</taxon>
    </lineage>
</organism>
<accession>A0AAX6M727</accession>
<comment type="caution">
    <text evidence="2">The sequence shown here is derived from an EMBL/GenBank/DDBJ whole genome shotgun (WGS) entry which is preliminary data.</text>
</comment>
<evidence type="ECO:0000256" key="1">
    <source>
        <dbReference type="SAM" id="MobiDB-lite"/>
    </source>
</evidence>
<reference evidence="2 3" key="1">
    <citation type="journal article" date="2024" name="Front Chem Biol">
        <title>Unveiling the potential of Daldinia eschscholtzii MFLUCC 19-0629 through bioactivity and bioinformatics studies for enhanced sustainable agriculture production.</title>
        <authorList>
            <person name="Brooks S."/>
            <person name="Weaver J.A."/>
            <person name="Klomchit A."/>
            <person name="Alharthi S.A."/>
            <person name="Onlamun T."/>
            <person name="Nurani R."/>
            <person name="Vong T.K."/>
            <person name="Alberti F."/>
            <person name="Greco C."/>
        </authorList>
    </citation>
    <scope>NUCLEOTIDE SEQUENCE [LARGE SCALE GENOMIC DNA]</scope>
    <source>
        <strain evidence="2">MFLUCC 19-0629</strain>
    </source>
</reference>